<keyword evidence="3" id="KW-1185">Reference proteome</keyword>
<evidence type="ECO:0000313" key="3">
    <source>
        <dbReference type="Proteomes" id="UP001148838"/>
    </source>
</evidence>
<reference evidence="2 3" key="1">
    <citation type="journal article" date="2022" name="Allergy">
        <title>Genome assembly and annotation of Periplaneta americana reveal a comprehensive cockroach allergen profile.</title>
        <authorList>
            <person name="Wang L."/>
            <person name="Xiong Q."/>
            <person name="Saelim N."/>
            <person name="Wang L."/>
            <person name="Nong W."/>
            <person name="Wan A.T."/>
            <person name="Shi M."/>
            <person name="Liu X."/>
            <person name="Cao Q."/>
            <person name="Hui J.H.L."/>
            <person name="Sookrung N."/>
            <person name="Leung T.F."/>
            <person name="Tungtrongchitr A."/>
            <person name="Tsui S.K.W."/>
        </authorList>
    </citation>
    <scope>NUCLEOTIDE SEQUENCE [LARGE SCALE GENOMIC DNA]</scope>
    <source>
        <strain evidence="2">PWHHKU_190912</strain>
    </source>
</reference>
<dbReference type="EMBL" id="JAJSOF020000013">
    <property type="protein sequence ID" value="KAJ4443664.1"/>
    <property type="molecule type" value="Genomic_DNA"/>
</dbReference>
<feature type="region of interest" description="Disordered" evidence="1">
    <location>
        <begin position="1"/>
        <end position="88"/>
    </location>
</feature>
<feature type="compositionally biased region" description="Basic and acidic residues" evidence="1">
    <location>
        <begin position="49"/>
        <end position="77"/>
    </location>
</feature>
<accession>A0ABQ8TAZ2</accession>
<evidence type="ECO:0000256" key="1">
    <source>
        <dbReference type="SAM" id="MobiDB-lite"/>
    </source>
</evidence>
<proteinExistence type="predicted"/>
<evidence type="ECO:0008006" key="4">
    <source>
        <dbReference type="Google" id="ProtNLM"/>
    </source>
</evidence>
<organism evidence="2 3">
    <name type="scientific">Periplaneta americana</name>
    <name type="common">American cockroach</name>
    <name type="synonym">Blatta americana</name>
    <dbReference type="NCBI Taxonomy" id="6978"/>
    <lineage>
        <taxon>Eukaryota</taxon>
        <taxon>Metazoa</taxon>
        <taxon>Ecdysozoa</taxon>
        <taxon>Arthropoda</taxon>
        <taxon>Hexapoda</taxon>
        <taxon>Insecta</taxon>
        <taxon>Pterygota</taxon>
        <taxon>Neoptera</taxon>
        <taxon>Polyneoptera</taxon>
        <taxon>Dictyoptera</taxon>
        <taxon>Blattodea</taxon>
        <taxon>Blattoidea</taxon>
        <taxon>Blattidae</taxon>
        <taxon>Blattinae</taxon>
        <taxon>Periplaneta</taxon>
    </lineage>
</organism>
<comment type="caution">
    <text evidence="2">The sequence shown here is derived from an EMBL/GenBank/DDBJ whole genome shotgun (WGS) entry which is preliminary data.</text>
</comment>
<sequence>MSPGSGAESYLAFTLNGLRENPRKNLNQRREIRTHDQRPARKQIARGRRAAERSKGEGPTRRESGERVERGIRRPEFECSGPQLEGPEFECSGPQLEGPEFEYSELSLKLIHILTSLQSMPLGNSRIIREGLEFNGLHQLLVYADDVNMVGENQQTKKRLGKTREFYLKQVNPGKIKYMIMSRDQNIVRNGNVKFGNLSFEGVEKFKYLGATVTNINDAREEIKLRIKMGNGCYYSVEKLLSSSLL</sequence>
<name>A0ABQ8TAZ2_PERAM</name>
<gene>
    <name evidence="2" type="ORF">ANN_05339</name>
</gene>
<dbReference type="Proteomes" id="UP001148838">
    <property type="component" value="Unassembled WGS sequence"/>
</dbReference>
<protein>
    <recommendedName>
        <fullName evidence="4">Reverse transcriptase domain-containing protein</fullName>
    </recommendedName>
</protein>
<feature type="compositionally biased region" description="Basic and acidic residues" evidence="1">
    <location>
        <begin position="20"/>
        <end position="39"/>
    </location>
</feature>
<evidence type="ECO:0000313" key="2">
    <source>
        <dbReference type="EMBL" id="KAJ4443664.1"/>
    </source>
</evidence>